<evidence type="ECO:0000313" key="3">
    <source>
        <dbReference type="Proteomes" id="UP000054736"/>
    </source>
</evidence>
<evidence type="ECO:0000259" key="1">
    <source>
        <dbReference type="Pfam" id="PF13847"/>
    </source>
</evidence>
<evidence type="ECO:0000313" key="2">
    <source>
        <dbReference type="EMBL" id="KTC84652.1"/>
    </source>
</evidence>
<dbReference type="Gene3D" id="3.40.50.150">
    <property type="entry name" value="Vaccinia Virus protein VP39"/>
    <property type="match status" value="1"/>
</dbReference>
<comment type="caution">
    <text evidence="2">The sequence shown here is derived from an EMBL/GenBank/DDBJ whole genome shotgun (WGS) entry which is preliminary data.</text>
</comment>
<dbReference type="CDD" id="cd02440">
    <property type="entry name" value="AdoMet_MTases"/>
    <property type="match status" value="1"/>
</dbReference>
<dbReference type="PATRIC" id="fig|1212489.4.peg.2968"/>
<dbReference type="PANTHER" id="PTHR44068">
    <property type="entry name" value="ZGC:194242"/>
    <property type="match status" value="1"/>
</dbReference>
<reference evidence="2 3" key="1">
    <citation type="submission" date="2015-11" db="EMBL/GenBank/DDBJ databases">
        <title>Genomic analysis of 38 Legionella species identifies large and diverse effector repertoires.</title>
        <authorList>
            <person name="Burstein D."/>
            <person name="Amaro F."/>
            <person name="Zusman T."/>
            <person name="Lifshitz Z."/>
            <person name="Cohen O."/>
            <person name="Gilbert J.A."/>
            <person name="Pupko T."/>
            <person name="Shuman H.A."/>
            <person name="Segal G."/>
        </authorList>
    </citation>
    <scope>NUCLEOTIDE SEQUENCE [LARGE SCALE GENOMIC DNA]</scope>
    <source>
        <strain evidence="2 3">ATCC 700990</strain>
    </source>
</reference>
<dbReference type="GO" id="GO:0008825">
    <property type="term" value="F:cyclopropane-fatty-acyl-phospholipid synthase activity"/>
    <property type="evidence" value="ECO:0007669"/>
    <property type="project" value="UniProtKB-EC"/>
</dbReference>
<dbReference type="InterPro" id="IPR025714">
    <property type="entry name" value="Methyltranfer_dom"/>
</dbReference>
<dbReference type="STRING" id="1212489.Ldro_2816"/>
<dbReference type="Pfam" id="PF13847">
    <property type="entry name" value="Methyltransf_31"/>
    <property type="match status" value="1"/>
</dbReference>
<sequence>MLANTGRHSLIKLEAMIMHIRTDHPIILHRNKITHKIANYWDQLSEGWRLVWGPHIHHGYYEDSQAIDPQDAQEILIKKLANLLEITANDKILDVGCGMGGSSLYLAQNYQAEVTGITLSPKQVGIATQQSQEMNIKNVSFIVEDALDLKSMPNESFDIVWSLESCEQFFDKNLFLQEAYRVLKPGGKLMLATWCSSEEEYSGKFAKKYQKLCLAFDLPYMPTIKCYQQLINKQQFILKTAENWSSFVKQSWDVGITLLQAYNFLQIIRVGGWRGFRFAKQVKLMREAFAQNRVQYGVFLANKPE</sequence>
<dbReference type="Proteomes" id="UP000054736">
    <property type="component" value="Unassembled WGS sequence"/>
</dbReference>
<dbReference type="InterPro" id="IPR050447">
    <property type="entry name" value="Erg6_SMT_methyltransf"/>
</dbReference>
<feature type="domain" description="Methyltransferase" evidence="1">
    <location>
        <begin position="87"/>
        <end position="211"/>
    </location>
</feature>
<gene>
    <name evidence="2" type="primary">cfa</name>
    <name evidence="2" type="ORF">Ldro_2816</name>
</gene>
<accession>A0A0W0SMZ0</accession>
<keyword evidence="2" id="KW-0808">Transferase</keyword>
<proteinExistence type="predicted"/>
<dbReference type="EMBL" id="LNXY01000031">
    <property type="protein sequence ID" value="KTC84652.1"/>
    <property type="molecule type" value="Genomic_DNA"/>
</dbReference>
<dbReference type="EC" id="2.1.1.79" evidence="2"/>
<name>A0A0W0SMZ0_9GAMM</name>
<dbReference type="SUPFAM" id="SSF53335">
    <property type="entry name" value="S-adenosyl-L-methionine-dependent methyltransferases"/>
    <property type="match status" value="1"/>
</dbReference>
<dbReference type="AlphaFoldDB" id="A0A0W0SMZ0"/>
<dbReference type="PANTHER" id="PTHR44068:SF11">
    <property type="entry name" value="GERANYL DIPHOSPHATE 2-C-METHYLTRANSFERASE"/>
    <property type="match status" value="1"/>
</dbReference>
<dbReference type="GO" id="GO:0032259">
    <property type="term" value="P:methylation"/>
    <property type="evidence" value="ECO:0007669"/>
    <property type="project" value="UniProtKB-KW"/>
</dbReference>
<dbReference type="OrthoDB" id="529208at2"/>
<keyword evidence="3" id="KW-1185">Reference proteome</keyword>
<keyword evidence="2" id="KW-0489">Methyltransferase</keyword>
<organism evidence="2 3">
    <name type="scientific">Legionella drozanskii LLAP-1</name>
    <dbReference type="NCBI Taxonomy" id="1212489"/>
    <lineage>
        <taxon>Bacteria</taxon>
        <taxon>Pseudomonadati</taxon>
        <taxon>Pseudomonadota</taxon>
        <taxon>Gammaproteobacteria</taxon>
        <taxon>Legionellales</taxon>
        <taxon>Legionellaceae</taxon>
        <taxon>Legionella</taxon>
    </lineage>
</organism>
<dbReference type="RefSeq" id="WP_058497088.1">
    <property type="nucleotide sequence ID" value="NZ_CAAAIU010000004.1"/>
</dbReference>
<protein>
    <submittedName>
        <fullName evidence="2">Cyclopropane fatty acyl phospholipid synthase</fullName>
        <ecNumber evidence="2">2.1.1.79</ecNumber>
    </submittedName>
</protein>
<dbReference type="InterPro" id="IPR029063">
    <property type="entry name" value="SAM-dependent_MTases_sf"/>
</dbReference>